<dbReference type="PANTHER" id="PTHR31212">
    <property type="entry name" value="ALPHA-KETOGLUTARATE-DEPENDENT DIOXYGENASE ALKB HOMOLOG 3"/>
    <property type="match status" value="1"/>
</dbReference>
<dbReference type="InterPro" id="IPR037151">
    <property type="entry name" value="AlkB-like_sf"/>
</dbReference>
<dbReference type="PANTHER" id="PTHR31212:SF4">
    <property type="entry name" value="ALPHA-KETOGLUTARATE-DEPENDENT DIOXYGENASE ALKB HOMOLOG 3"/>
    <property type="match status" value="1"/>
</dbReference>
<evidence type="ECO:0000313" key="2">
    <source>
        <dbReference type="EMBL" id="AYV81145.1"/>
    </source>
</evidence>
<gene>
    <name evidence="2" type="ORF">Harvfovirus18_13</name>
</gene>
<dbReference type="EMBL" id="MK072260">
    <property type="protein sequence ID" value="AYV81145.1"/>
    <property type="molecule type" value="Genomic_DNA"/>
</dbReference>
<dbReference type="InterPro" id="IPR027450">
    <property type="entry name" value="AlkB-like"/>
</dbReference>
<sequence>MADEDKKTYVLSEGVSSIVVYDKLPNDIRVDDATFEKLWNLHPENFGQIKILGKIVNTPRWQQSYGKAYNFSRMIHDALPIPEGYVEKLLKWVRNHSKKDYSQVLINWYLDGQHNIGWHSDDETDLVKNSDIYSFSFGESRDFIVKSKAKDFKKTFIATNNSLLIMCGEMQKYYTHSVPKRAKCNGRRINITFRLFK</sequence>
<accession>A0A3G5A1R5</accession>
<protein>
    <recommendedName>
        <fullName evidence="1">Fe2OG dioxygenase domain-containing protein</fullName>
    </recommendedName>
</protein>
<dbReference type="InterPro" id="IPR032854">
    <property type="entry name" value="ALKBH3"/>
</dbReference>
<name>A0A3G5A1R5_9VIRU</name>
<dbReference type="InterPro" id="IPR005123">
    <property type="entry name" value="Oxoglu/Fe-dep_dioxygenase_dom"/>
</dbReference>
<proteinExistence type="predicted"/>
<dbReference type="SUPFAM" id="SSF51197">
    <property type="entry name" value="Clavaminate synthase-like"/>
    <property type="match status" value="1"/>
</dbReference>
<dbReference type="Gene3D" id="2.60.120.590">
    <property type="entry name" value="Alpha-ketoglutarate-dependent dioxygenase AlkB-like"/>
    <property type="match status" value="1"/>
</dbReference>
<dbReference type="PROSITE" id="PS51471">
    <property type="entry name" value="FE2OG_OXY"/>
    <property type="match status" value="1"/>
</dbReference>
<dbReference type="Pfam" id="PF13532">
    <property type="entry name" value="2OG-FeII_Oxy_2"/>
    <property type="match status" value="1"/>
</dbReference>
<dbReference type="GO" id="GO:0006307">
    <property type="term" value="P:DNA alkylation repair"/>
    <property type="evidence" value="ECO:0007669"/>
    <property type="project" value="InterPro"/>
</dbReference>
<feature type="domain" description="Fe2OG dioxygenase" evidence="1">
    <location>
        <begin position="100"/>
        <end position="197"/>
    </location>
</feature>
<evidence type="ECO:0000259" key="1">
    <source>
        <dbReference type="PROSITE" id="PS51471"/>
    </source>
</evidence>
<dbReference type="GO" id="GO:0051213">
    <property type="term" value="F:dioxygenase activity"/>
    <property type="evidence" value="ECO:0007669"/>
    <property type="project" value="InterPro"/>
</dbReference>
<reference evidence="2" key="1">
    <citation type="submission" date="2018-10" db="EMBL/GenBank/DDBJ databases">
        <title>Hidden diversity of soil giant viruses.</title>
        <authorList>
            <person name="Schulz F."/>
            <person name="Alteio L."/>
            <person name="Goudeau D."/>
            <person name="Ryan E.M."/>
            <person name="Malmstrom R.R."/>
            <person name="Blanchard J."/>
            <person name="Woyke T."/>
        </authorList>
    </citation>
    <scope>NUCLEOTIDE SEQUENCE</scope>
    <source>
        <strain evidence="2">HAV1</strain>
    </source>
</reference>
<organism evidence="2">
    <name type="scientific">Harvfovirus sp</name>
    <dbReference type="NCBI Taxonomy" id="2487768"/>
    <lineage>
        <taxon>Viruses</taxon>
        <taxon>Varidnaviria</taxon>
        <taxon>Bamfordvirae</taxon>
        <taxon>Nucleocytoviricota</taxon>
        <taxon>Megaviricetes</taxon>
        <taxon>Imitervirales</taxon>
        <taxon>Mimiviridae</taxon>
        <taxon>Klosneuvirinae</taxon>
    </lineage>
</organism>